<dbReference type="PANTHER" id="PTHR19143:SF458">
    <property type="entry name" value="FIBRINOGEN C-TERMINAL DOMAIN-CONTAINING PROTEIN-RELATED"/>
    <property type="match status" value="1"/>
</dbReference>
<feature type="region of interest" description="Disordered" evidence="1">
    <location>
        <begin position="236"/>
        <end position="257"/>
    </location>
</feature>
<feature type="region of interest" description="Disordered" evidence="1">
    <location>
        <begin position="281"/>
        <end position="333"/>
    </location>
</feature>
<dbReference type="PANTHER" id="PTHR19143">
    <property type="entry name" value="FIBRINOGEN/TENASCIN/ANGIOPOEITIN"/>
    <property type="match status" value="1"/>
</dbReference>
<feature type="domain" description="Fibrinogen C-terminal" evidence="3">
    <location>
        <begin position="363"/>
        <end position="583"/>
    </location>
</feature>
<dbReference type="KEGG" id="hazt:108664678"/>
<evidence type="ECO:0000259" key="3">
    <source>
        <dbReference type="PROSITE" id="PS51406"/>
    </source>
</evidence>
<dbReference type="RefSeq" id="XP_018006832.1">
    <property type="nucleotide sequence ID" value="XM_018151343.2"/>
</dbReference>
<dbReference type="Gene3D" id="3.90.215.10">
    <property type="entry name" value="Gamma Fibrinogen, chain A, domain 1"/>
    <property type="match status" value="1"/>
</dbReference>
<keyword evidence="4" id="KW-1185">Reference proteome</keyword>
<dbReference type="InterPro" id="IPR014716">
    <property type="entry name" value="Fibrinogen_a/b/g_C_1"/>
</dbReference>
<dbReference type="InterPro" id="IPR002181">
    <property type="entry name" value="Fibrinogen_a/b/g_C_dom"/>
</dbReference>
<feature type="signal peptide" evidence="2">
    <location>
        <begin position="1"/>
        <end position="18"/>
    </location>
</feature>
<dbReference type="PROSITE" id="PS51406">
    <property type="entry name" value="FIBRINOGEN_C_2"/>
    <property type="match status" value="1"/>
</dbReference>
<dbReference type="OrthoDB" id="6145874at2759"/>
<proteinExistence type="predicted"/>
<dbReference type="SMART" id="SM00186">
    <property type="entry name" value="FBG"/>
    <property type="match status" value="1"/>
</dbReference>
<dbReference type="AlphaFoldDB" id="A0A8B7MZ27"/>
<evidence type="ECO:0000313" key="5">
    <source>
        <dbReference type="RefSeq" id="XP_018006832.1"/>
    </source>
</evidence>
<dbReference type="InterPro" id="IPR050373">
    <property type="entry name" value="Fibrinogen_C-term_domain"/>
</dbReference>
<evidence type="ECO:0000256" key="2">
    <source>
        <dbReference type="SAM" id="SignalP"/>
    </source>
</evidence>
<name>A0A8B7MZ27_HYAAZ</name>
<organism evidence="4 5">
    <name type="scientific">Hyalella azteca</name>
    <name type="common">Amphipod</name>
    <dbReference type="NCBI Taxonomy" id="294128"/>
    <lineage>
        <taxon>Eukaryota</taxon>
        <taxon>Metazoa</taxon>
        <taxon>Ecdysozoa</taxon>
        <taxon>Arthropoda</taxon>
        <taxon>Crustacea</taxon>
        <taxon>Multicrustacea</taxon>
        <taxon>Malacostraca</taxon>
        <taxon>Eumalacostraca</taxon>
        <taxon>Peracarida</taxon>
        <taxon>Amphipoda</taxon>
        <taxon>Senticaudata</taxon>
        <taxon>Talitrida</taxon>
        <taxon>Talitroidea</taxon>
        <taxon>Hyalellidae</taxon>
        <taxon>Hyalella</taxon>
    </lineage>
</organism>
<keyword evidence="2" id="KW-0732">Signal</keyword>
<dbReference type="Pfam" id="PF00147">
    <property type="entry name" value="Fibrinogen_C"/>
    <property type="match status" value="1"/>
</dbReference>
<dbReference type="GO" id="GO:0005615">
    <property type="term" value="C:extracellular space"/>
    <property type="evidence" value="ECO:0007669"/>
    <property type="project" value="TreeGrafter"/>
</dbReference>
<accession>A0A8B7MZ27</accession>
<feature type="chain" id="PRO_5034700642" evidence="2">
    <location>
        <begin position="19"/>
        <end position="583"/>
    </location>
</feature>
<evidence type="ECO:0000313" key="4">
    <source>
        <dbReference type="Proteomes" id="UP000694843"/>
    </source>
</evidence>
<sequence>MIFKVIFVFHFMAVLTAAFDSYNTAHKNRQVPASFESLALLLREIRRELGETRRETQDLFNALQYEINYEIRELREEVVRLNRDGYADRDVDHHVRPRTEEQRDREPVEDPPLSRDVREIERRMKRGFRKITEQGDEIRNELRSQKAELYAVRNSVYDAREEVLQKNNIVIRGIQAANDTFVCYMHAMRKKLYQVNNNLATVVREQQMLVDSLQRPHYSTPESLLPTASYDEPFEDEEIDHQEPSSSDRFLPGCTKNPLETQETLETFGIIFSNETTMAPDPYFRGGHDRDRVYGRQRGYRGRDRDRSRAGAPYAGREKPRAKGRHQAKHDQQTTGFDRIRAGLDSLFPSKPEDCQEDPETYLEYPPMPRDCQDVFDLGFVESGVYRIQPTGLLSREVMCDQTTQGGGWTVIISRKKVPRHISFNRTWTDYELGFGEPSREYWIGLEPLHFLTRERSYSLRADLEDWEGRHAWAAYNFFSVAGPDERYRLRVSGYTGTAGDSMRHSHLQMFSTVDRDNDQESWGSCARGRGGGGWWWGRCSCTQPTGQYRRGRYHGAEKGVTWWHWKDSNYPLKTLVLKIRPV</sequence>
<evidence type="ECO:0000256" key="1">
    <source>
        <dbReference type="SAM" id="MobiDB-lite"/>
    </source>
</evidence>
<dbReference type="NCBIfam" id="NF040941">
    <property type="entry name" value="GGGWT_bact"/>
    <property type="match status" value="1"/>
</dbReference>
<dbReference type="Proteomes" id="UP000694843">
    <property type="component" value="Unplaced"/>
</dbReference>
<feature type="region of interest" description="Disordered" evidence="1">
    <location>
        <begin position="90"/>
        <end position="112"/>
    </location>
</feature>
<dbReference type="SUPFAM" id="SSF56496">
    <property type="entry name" value="Fibrinogen C-terminal domain-like"/>
    <property type="match status" value="1"/>
</dbReference>
<dbReference type="InterPro" id="IPR036056">
    <property type="entry name" value="Fibrinogen-like_C"/>
</dbReference>
<dbReference type="GeneID" id="108664678"/>
<dbReference type="CDD" id="cd00087">
    <property type="entry name" value="FReD"/>
    <property type="match status" value="1"/>
</dbReference>
<gene>
    <name evidence="5" type="primary">LOC108664678</name>
</gene>
<protein>
    <submittedName>
        <fullName evidence="5">Uncharacterized protein LOC108664678</fullName>
    </submittedName>
</protein>
<reference evidence="5" key="1">
    <citation type="submission" date="2025-08" db="UniProtKB">
        <authorList>
            <consortium name="RefSeq"/>
        </authorList>
    </citation>
    <scope>IDENTIFICATION</scope>
    <source>
        <tissue evidence="5">Whole organism</tissue>
    </source>
</reference>